<sequence>MRLLPNLAKRGGCWFEDGSLKVHLGVDADFRPAHKAHPALLVDGLAALVDRLRAAGVNVVDDEPLEGFTRVYVNDPFGNRIELLEPVRSS</sequence>
<dbReference type="InterPro" id="IPR004360">
    <property type="entry name" value="Glyas_Fos-R_dOase_dom"/>
</dbReference>
<proteinExistence type="predicted"/>
<name>R4YZD7_9ACTN</name>
<dbReference type="Pfam" id="PF00903">
    <property type="entry name" value="Glyoxalase"/>
    <property type="match status" value="1"/>
</dbReference>
<organism evidence="2 3">
    <name type="scientific">Candidatus Neomicrothrix parvicella RN1</name>
    <dbReference type="NCBI Taxonomy" id="1229780"/>
    <lineage>
        <taxon>Bacteria</taxon>
        <taxon>Bacillati</taxon>
        <taxon>Actinomycetota</taxon>
        <taxon>Acidimicrobiia</taxon>
        <taxon>Acidimicrobiales</taxon>
        <taxon>Microthrixaceae</taxon>
        <taxon>Candidatus Neomicrothrix</taxon>
    </lineage>
</organism>
<comment type="caution">
    <text evidence="2">The sequence shown here is derived from an EMBL/GenBank/DDBJ whole genome shotgun (WGS) entry which is preliminary data.</text>
</comment>
<dbReference type="Gene3D" id="3.10.180.10">
    <property type="entry name" value="2,3-Dihydroxybiphenyl 1,2-Dioxygenase, domain 1"/>
    <property type="match status" value="1"/>
</dbReference>
<gene>
    <name evidence="2" type="ORF">BN381_110052</name>
</gene>
<dbReference type="Proteomes" id="UP000018291">
    <property type="component" value="Unassembled WGS sequence"/>
</dbReference>
<reference evidence="2 3" key="1">
    <citation type="journal article" date="2013" name="ISME J.">
        <title>Metabolic model for the filamentous 'Candidatus Microthrix parvicella' based on genomic and metagenomic analyses.</title>
        <authorList>
            <person name="Jon McIlroy S."/>
            <person name="Kristiansen R."/>
            <person name="Albertsen M."/>
            <person name="Michael Karst S."/>
            <person name="Rossetti S."/>
            <person name="Lund Nielsen J."/>
            <person name="Tandoi V."/>
            <person name="James Seviour R."/>
            <person name="Nielsen P.H."/>
        </authorList>
    </citation>
    <scope>NUCLEOTIDE SEQUENCE [LARGE SCALE GENOMIC DNA]</scope>
    <source>
        <strain evidence="2 3">RN1</strain>
    </source>
</reference>
<evidence type="ECO:0000313" key="2">
    <source>
        <dbReference type="EMBL" id="CCM62386.1"/>
    </source>
</evidence>
<evidence type="ECO:0000259" key="1">
    <source>
        <dbReference type="PROSITE" id="PS51819"/>
    </source>
</evidence>
<dbReference type="EMBL" id="CANL01000003">
    <property type="protein sequence ID" value="CCM62386.1"/>
    <property type="molecule type" value="Genomic_DNA"/>
</dbReference>
<evidence type="ECO:0000313" key="3">
    <source>
        <dbReference type="Proteomes" id="UP000018291"/>
    </source>
</evidence>
<dbReference type="PROSITE" id="PS51819">
    <property type="entry name" value="VOC"/>
    <property type="match status" value="1"/>
</dbReference>
<protein>
    <submittedName>
        <fullName evidence="2">Putative glyoxylase family protein</fullName>
    </submittedName>
</protein>
<accession>R4YZD7</accession>
<keyword evidence="3" id="KW-1185">Reference proteome</keyword>
<dbReference type="AlphaFoldDB" id="R4YZD7"/>
<dbReference type="InterPro" id="IPR029068">
    <property type="entry name" value="Glyas_Bleomycin-R_OHBP_Dase"/>
</dbReference>
<dbReference type="eggNOG" id="COG0346">
    <property type="taxonomic scope" value="Bacteria"/>
</dbReference>
<dbReference type="STRING" id="1229780.BN381_110052"/>
<dbReference type="SUPFAM" id="SSF54593">
    <property type="entry name" value="Glyoxalase/Bleomycin resistance protein/Dihydroxybiphenyl dioxygenase"/>
    <property type="match status" value="1"/>
</dbReference>
<dbReference type="InterPro" id="IPR037523">
    <property type="entry name" value="VOC_core"/>
</dbReference>
<feature type="domain" description="VOC" evidence="1">
    <location>
        <begin position="1"/>
        <end position="86"/>
    </location>
</feature>
<dbReference type="HOGENOM" id="CLU_140387_0_0_11"/>